<dbReference type="InterPro" id="IPR004155">
    <property type="entry name" value="PBS_lyase_HEAT"/>
</dbReference>
<dbReference type="SUPFAM" id="SSF48371">
    <property type="entry name" value="ARM repeat"/>
    <property type="match status" value="1"/>
</dbReference>
<keyword evidence="3" id="KW-1185">Reference proteome</keyword>
<dbReference type="SMART" id="SM00567">
    <property type="entry name" value="EZ_HEAT"/>
    <property type="match status" value="4"/>
</dbReference>
<proteinExistence type="predicted"/>
<gene>
    <name evidence="2" type="ORF">SAMN05216289_11718</name>
</gene>
<evidence type="ECO:0000313" key="3">
    <source>
        <dbReference type="Proteomes" id="UP000198575"/>
    </source>
</evidence>
<dbReference type="STRING" id="578942.SAMN05216289_11718"/>
<feature type="chain" id="PRO_5011647632" evidence="1">
    <location>
        <begin position="22"/>
        <end position="329"/>
    </location>
</feature>
<dbReference type="EMBL" id="FOVF01000017">
    <property type="protein sequence ID" value="SFN36621.1"/>
    <property type="molecule type" value="Genomic_DNA"/>
</dbReference>
<dbReference type="InterPro" id="IPR011989">
    <property type="entry name" value="ARM-like"/>
</dbReference>
<dbReference type="OrthoDB" id="5953196at2"/>
<dbReference type="Pfam" id="PF13646">
    <property type="entry name" value="HEAT_2"/>
    <property type="match status" value="1"/>
</dbReference>
<dbReference type="Gene3D" id="1.25.10.10">
    <property type="entry name" value="Leucine-rich Repeat Variant"/>
    <property type="match status" value="1"/>
</dbReference>
<dbReference type="RefSeq" id="WP_092408280.1">
    <property type="nucleotide sequence ID" value="NZ_FOVF01000017.1"/>
</dbReference>
<dbReference type="AlphaFoldDB" id="A0A1I4YEX0"/>
<dbReference type="InterPro" id="IPR016024">
    <property type="entry name" value="ARM-type_fold"/>
</dbReference>
<protein>
    <submittedName>
        <fullName evidence="2">HEAT repeat</fullName>
    </submittedName>
</protein>
<evidence type="ECO:0000256" key="1">
    <source>
        <dbReference type="SAM" id="SignalP"/>
    </source>
</evidence>
<name>A0A1I4YEX0_9GAMM</name>
<reference evidence="2 3" key="1">
    <citation type="submission" date="2016-10" db="EMBL/GenBank/DDBJ databases">
        <authorList>
            <person name="de Groot N.N."/>
        </authorList>
    </citation>
    <scope>NUCLEOTIDE SEQUENCE [LARGE SCALE GENOMIC DNA]</scope>
    <source>
        <strain evidence="2 3">CGMCC 1.7659</strain>
    </source>
</reference>
<feature type="signal peptide" evidence="1">
    <location>
        <begin position="1"/>
        <end position="21"/>
    </location>
</feature>
<keyword evidence="1" id="KW-0732">Signal</keyword>
<dbReference type="Proteomes" id="UP000198575">
    <property type="component" value="Unassembled WGS sequence"/>
</dbReference>
<organism evidence="2 3">
    <name type="scientific">Dokdonella immobilis</name>
    <dbReference type="NCBI Taxonomy" id="578942"/>
    <lineage>
        <taxon>Bacteria</taxon>
        <taxon>Pseudomonadati</taxon>
        <taxon>Pseudomonadota</taxon>
        <taxon>Gammaproteobacteria</taxon>
        <taxon>Lysobacterales</taxon>
        <taxon>Rhodanobacteraceae</taxon>
        <taxon>Dokdonella</taxon>
    </lineage>
</organism>
<accession>A0A1I4YEX0</accession>
<sequence>MMRLHALILGFALIPGVAAVAAEPELSQQLVAADGWVGYHVPMIGTGGAPCCYAGNRGTDLRKTRCDLDSRGGTFVSSQPDPASAAQLSVYWHVADGKADRVRAFAADCAVTSHQPVRWIDPIAAADSVGLLKGWITGGHHGRDSFDLAALALHADAGATTALIELAAVGEPIDLRKDAIFWLGHARGAEGADFVERVAIGDANADLREHAVFALSQSNEPDAYERVRAISKRDASGEVRGKAMFWMAQMHDPRAQADILAALGSESSNPVREEAVFALSQLDEAVATKALIAVIRGNYPRPVKEKALFWLGQAGTDEAMAFLDEVLTR</sequence>
<evidence type="ECO:0000313" key="2">
    <source>
        <dbReference type="EMBL" id="SFN36621.1"/>
    </source>
</evidence>